<evidence type="ECO:0000256" key="3">
    <source>
        <dbReference type="ARBA" id="ARBA00022475"/>
    </source>
</evidence>
<comment type="subcellular location">
    <subcellularLocation>
        <location evidence="1">Cell membrane</location>
        <topology evidence="1">Single-pass membrane protein</topology>
    </subcellularLocation>
    <subcellularLocation>
        <location evidence="7">Cell membrane</location>
        <topology evidence="7">Single-pass type II membrane protein</topology>
    </subcellularLocation>
</comment>
<dbReference type="GO" id="GO:0015031">
    <property type="term" value="P:protein transport"/>
    <property type="evidence" value="ECO:0007669"/>
    <property type="project" value="UniProtKB-KW"/>
</dbReference>
<evidence type="ECO:0000256" key="2">
    <source>
        <dbReference type="ARBA" id="ARBA00005811"/>
    </source>
</evidence>
<name>A0A231UXQ1_9HYPH</name>
<keyword evidence="3" id="KW-1003">Cell membrane</keyword>
<accession>A0A231UXQ1</accession>
<evidence type="ECO:0000256" key="1">
    <source>
        <dbReference type="ARBA" id="ARBA00004162"/>
    </source>
</evidence>
<keyword evidence="5 8" id="KW-1133">Transmembrane helix</keyword>
<organism evidence="9 10">
    <name type="scientific">Notoacmeibacter marinus</name>
    <dbReference type="NCBI Taxonomy" id="1876515"/>
    <lineage>
        <taxon>Bacteria</taxon>
        <taxon>Pseudomonadati</taxon>
        <taxon>Pseudomonadota</taxon>
        <taxon>Alphaproteobacteria</taxon>
        <taxon>Hyphomicrobiales</taxon>
        <taxon>Notoacmeibacteraceae</taxon>
        <taxon>Notoacmeibacter</taxon>
    </lineage>
</organism>
<keyword evidence="7" id="KW-0813">Transport</keyword>
<dbReference type="Proteomes" id="UP000215405">
    <property type="component" value="Unassembled WGS sequence"/>
</dbReference>
<keyword evidence="6 8" id="KW-0472">Membrane</keyword>
<comment type="similarity">
    <text evidence="2 7">Belongs to the ExbD/TolR family.</text>
</comment>
<evidence type="ECO:0000256" key="6">
    <source>
        <dbReference type="ARBA" id="ARBA00023136"/>
    </source>
</evidence>
<protein>
    <recommendedName>
        <fullName evidence="11">Biopolymer transporter ExbD</fullName>
    </recommendedName>
</protein>
<sequence>MRAVAKRRFALAAPAPRRQVEPTIALINIVFLMLIFFLIAGTLATPLPSEMKTAQTEFAPPAAPPDALAIAADGTLYRSGAVTTVGSFVALTDLSKPVRIAVNRDLPARDLIDVVAALRAAGAGHVVMVTERTAGSRSGLSE</sequence>
<dbReference type="GO" id="GO:0005886">
    <property type="term" value="C:plasma membrane"/>
    <property type="evidence" value="ECO:0007669"/>
    <property type="project" value="UniProtKB-SubCell"/>
</dbReference>
<proteinExistence type="inferred from homology"/>
<keyword evidence="7" id="KW-0653">Protein transport</keyword>
<evidence type="ECO:0000256" key="4">
    <source>
        <dbReference type="ARBA" id="ARBA00022692"/>
    </source>
</evidence>
<dbReference type="InterPro" id="IPR003400">
    <property type="entry name" value="ExbD"/>
</dbReference>
<evidence type="ECO:0000256" key="5">
    <source>
        <dbReference type="ARBA" id="ARBA00022989"/>
    </source>
</evidence>
<evidence type="ECO:0000256" key="8">
    <source>
        <dbReference type="SAM" id="Phobius"/>
    </source>
</evidence>
<dbReference type="Pfam" id="PF02472">
    <property type="entry name" value="ExbD"/>
    <property type="match status" value="1"/>
</dbReference>
<dbReference type="AlphaFoldDB" id="A0A231UXQ1"/>
<gene>
    <name evidence="9" type="ORF">B7H23_11085</name>
</gene>
<dbReference type="EMBL" id="NBYO01000002">
    <property type="protein sequence ID" value="OXT00637.1"/>
    <property type="molecule type" value="Genomic_DNA"/>
</dbReference>
<keyword evidence="4 7" id="KW-0812">Transmembrane</keyword>
<feature type="transmembrane region" description="Helical" evidence="8">
    <location>
        <begin position="24"/>
        <end position="44"/>
    </location>
</feature>
<reference evidence="10" key="1">
    <citation type="journal article" date="2017" name="Int. J. Syst. Evol. Microbiol.">
        <title>Notoacmeibacter marinus gen. nov., sp. nov., isolated from the gut of a limpet and proposal of Notoacmeibacteraceae fam. nov. in the order Rhizobiales of the class Alphaproteobacteria.</title>
        <authorList>
            <person name="Huang Z."/>
            <person name="Guo F."/>
            <person name="Lai Q."/>
        </authorList>
    </citation>
    <scope>NUCLEOTIDE SEQUENCE [LARGE SCALE GENOMIC DNA]</scope>
    <source>
        <strain evidence="10">XMTR2A4</strain>
    </source>
</reference>
<evidence type="ECO:0000256" key="7">
    <source>
        <dbReference type="RuleBase" id="RU003879"/>
    </source>
</evidence>
<dbReference type="GO" id="GO:0022857">
    <property type="term" value="F:transmembrane transporter activity"/>
    <property type="evidence" value="ECO:0007669"/>
    <property type="project" value="InterPro"/>
</dbReference>
<comment type="caution">
    <text evidence="9">The sequence shown here is derived from an EMBL/GenBank/DDBJ whole genome shotgun (WGS) entry which is preliminary data.</text>
</comment>
<evidence type="ECO:0000313" key="9">
    <source>
        <dbReference type="EMBL" id="OXT00637.1"/>
    </source>
</evidence>
<evidence type="ECO:0000313" key="10">
    <source>
        <dbReference type="Proteomes" id="UP000215405"/>
    </source>
</evidence>
<evidence type="ECO:0008006" key="11">
    <source>
        <dbReference type="Google" id="ProtNLM"/>
    </source>
</evidence>
<dbReference type="RefSeq" id="WP_094077461.1">
    <property type="nucleotide sequence ID" value="NZ_NBYO01000002.1"/>
</dbReference>
<keyword evidence="10" id="KW-1185">Reference proteome</keyword>